<protein>
    <submittedName>
        <fullName evidence="2">Uncharacterized protein</fullName>
    </submittedName>
</protein>
<dbReference type="Proteomes" id="UP000249061">
    <property type="component" value="Unassembled WGS sequence"/>
</dbReference>
<feature type="compositionally biased region" description="Gly residues" evidence="1">
    <location>
        <begin position="1"/>
        <end position="30"/>
    </location>
</feature>
<sequence>MTGGGTATGGGSATGGGTATGGGAGTGGGSPTQFTEFARGLVVNETTATATPRPSADFTNLPDDAPVTFSPGFFDGGTN</sequence>
<reference evidence="2 3" key="1">
    <citation type="submission" date="2017-08" db="EMBL/GenBank/DDBJ databases">
        <title>Infants hospitalized years apart are colonized by the same room-sourced microbial strains.</title>
        <authorList>
            <person name="Brooks B."/>
            <person name="Olm M.R."/>
            <person name="Firek B.A."/>
            <person name="Baker R."/>
            <person name="Thomas B.C."/>
            <person name="Morowitz M.J."/>
            <person name="Banfield J.F."/>
        </authorList>
    </citation>
    <scope>NUCLEOTIDE SEQUENCE [LARGE SCALE GENOMIC DNA]</scope>
    <source>
        <strain evidence="2">S2_003_000_R2_14</strain>
    </source>
</reference>
<evidence type="ECO:0000256" key="1">
    <source>
        <dbReference type="SAM" id="MobiDB-lite"/>
    </source>
</evidence>
<dbReference type="AlphaFoldDB" id="A0A2W5UAP8"/>
<feature type="region of interest" description="Disordered" evidence="1">
    <location>
        <begin position="1"/>
        <end position="79"/>
    </location>
</feature>
<evidence type="ECO:0000313" key="2">
    <source>
        <dbReference type="EMBL" id="PZR06038.1"/>
    </source>
</evidence>
<comment type="caution">
    <text evidence="2">The sequence shown here is derived from an EMBL/GenBank/DDBJ whole genome shotgun (WGS) entry which is preliminary data.</text>
</comment>
<accession>A0A2W5UAP8</accession>
<proteinExistence type="predicted"/>
<evidence type="ECO:0000313" key="3">
    <source>
        <dbReference type="Proteomes" id="UP000249061"/>
    </source>
</evidence>
<gene>
    <name evidence="2" type="ORF">DI536_30910</name>
</gene>
<dbReference type="EMBL" id="QFQP01000040">
    <property type="protein sequence ID" value="PZR06038.1"/>
    <property type="molecule type" value="Genomic_DNA"/>
</dbReference>
<name>A0A2W5UAP8_9BACT</name>
<organism evidence="2 3">
    <name type="scientific">Archangium gephyra</name>
    <dbReference type="NCBI Taxonomy" id="48"/>
    <lineage>
        <taxon>Bacteria</taxon>
        <taxon>Pseudomonadati</taxon>
        <taxon>Myxococcota</taxon>
        <taxon>Myxococcia</taxon>
        <taxon>Myxococcales</taxon>
        <taxon>Cystobacterineae</taxon>
        <taxon>Archangiaceae</taxon>
        <taxon>Archangium</taxon>
    </lineage>
</organism>